<accession>A0A8H3CMV1</accession>
<keyword evidence="1" id="KW-0472">Membrane</keyword>
<evidence type="ECO:0000256" key="1">
    <source>
        <dbReference type="SAM" id="Phobius"/>
    </source>
</evidence>
<reference evidence="2" key="1">
    <citation type="submission" date="2021-01" db="EMBL/GenBank/DDBJ databases">
        <authorList>
            <person name="Kaushik A."/>
        </authorList>
    </citation>
    <scope>NUCLEOTIDE SEQUENCE</scope>
    <source>
        <strain evidence="2">AG3-1AP</strain>
    </source>
</reference>
<name>A0A8H3CMV1_9AGAM</name>
<dbReference type="Proteomes" id="UP000663831">
    <property type="component" value="Unassembled WGS sequence"/>
</dbReference>
<feature type="transmembrane region" description="Helical" evidence="1">
    <location>
        <begin position="157"/>
        <end position="177"/>
    </location>
</feature>
<proteinExistence type="predicted"/>
<keyword evidence="1" id="KW-0812">Transmembrane</keyword>
<protein>
    <submittedName>
        <fullName evidence="2">Uncharacterized protein</fullName>
    </submittedName>
</protein>
<dbReference type="AlphaFoldDB" id="A0A8H3CMV1"/>
<sequence>MNHHTCFINTRLFLIGRPVIPVLIDSHVISSSAVCATFKARNETCEGTKGLIGCRCCVQAGVQCAGHLTTNARIPNPNMVGKIYPYQVPALAQMKFRILWPYPPTLRTELELRDLWGMVLQVLPLGVLTVCIGPQTFAFLNCRRMDSPTVRLFTMHALPSMLLNSFKLLSGAFLPLCQLQPARFPLLRQGVSVLV</sequence>
<keyword evidence="1" id="KW-1133">Transmembrane helix</keyword>
<feature type="transmembrane region" description="Helical" evidence="1">
    <location>
        <begin position="115"/>
        <end position="137"/>
    </location>
</feature>
<dbReference type="EMBL" id="CAJMWV010004026">
    <property type="protein sequence ID" value="CAE6492199.1"/>
    <property type="molecule type" value="Genomic_DNA"/>
</dbReference>
<comment type="caution">
    <text evidence="2">The sequence shown here is derived from an EMBL/GenBank/DDBJ whole genome shotgun (WGS) entry which is preliminary data.</text>
</comment>
<organism evidence="2 3">
    <name type="scientific">Rhizoctonia solani</name>
    <dbReference type="NCBI Taxonomy" id="456999"/>
    <lineage>
        <taxon>Eukaryota</taxon>
        <taxon>Fungi</taxon>
        <taxon>Dikarya</taxon>
        <taxon>Basidiomycota</taxon>
        <taxon>Agaricomycotina</taxon>
        <taxon>Agaricomycetes</taxon>
        <taxon>Cantharellales</taxon>
        <taxon>Ceratobasidiaceae</taxon>
        <taxon>Rhizoctonia</taxon>
    </lineage>
</organism>
<evidence type="ECO:0000313" key="2">
    <source>
        <dbReference type="EMBL" id="CAE6492199.1"/>
    </source>
</evidence>
<gene>
    <name evidence="2" type="ORF">RDB_LOCUS110199</name>
</gene>
<evidence type="ECO:0000313" key="3">
    <source>
        <dbReference type="Proteomes" id="UP000663831"/>
    </source>
</evidence>
<dbReference type="OrthoDB" id="3132471at2759"/>